<dbReference type="InterPro" id="IPR046342">
    <property type="entry name" value="CBS_dom_sf"/>
</dbReference>
<sequence length="324" mass="33908">MDYLASARDVINCEIKGLEALVQALNVDSSAVISEAFPRAIKLMQNVEGRIIVSGMGKSGHIANKIAATLASTGAPSSFVHPGEASHGDLGMISQKDIVLAISNSGETKELADIIAYTRRFKIPLIAITSGANSSLAKACDCLLLLPPAAEACGQTRAPTTSTTMTLAIGDALAVTLLTEKGFGETDFKVYHPGGKLGAAFRRVSDLVRDHANLPLVQSGSIAGDAVPIISQGGFGCVGVINSAGDLEGMITDGDLRRHFGKNFSTVIVDDIMTKSPLTITNDMLAARALELISSNRITALFVLEDKKPIGILHVHDCLSDGVI</sequence>
<dbReference type="Gene3D" id="3.40.50.10490">
    <property type="entry name" value="Glucose-6-phosphate isomerase like protein, domain 1"/>
    <property type="match status" value="1"/>
</dbReference>
<dbReference type="AlphaFoldDB" id="C6XS18"/>
<keyword evidence="2" id="KW-0677">Repeat</keyword>
<feature type="domain" description="SIS" evidence="9">
    <location>
        <begin position="40"/>
        <end position="183"/>
    </location>
</feature>
<dbReference type="eggNOG" id="COG0517">
    <property type="taxonomic scope" value="Bacteria"/>
</dbReference>
<dbReference type="GO" id="GO:1901135">
    <property type="term" value="P:carbohydrate derivative metabolic process"/>
    <property type="evidence" value="ECO:0007669"/>
    <property type="project" value="InterPro"/>
</dbReference>
<dbReference type="Proteomes" id="UP000002745">
    <property type="component" value="Plasmid pHbal01"/>
</dbReference>
<evidence type="ECO:0000256" key="1">
    <source>
        <dbReference type="ARBA" id="ARBA00008165"/>
    </source>
</evidence>
<dbReference type="KEGG" id="hba:Hbal_3192"/>
<dbReference type="FunFam" id="3.40.50.10490:FF:000011">
    <property type="entry name" value="Arabinose 5-phosphate isomerase"/>
    <property type="match status" value="1"/>
</dbReference>
<dbReference type="GO" id="GO:0097367">
    <property type="term" value="F:carbohydrate derivative binding"/>
    <property type="evidence" value="ECO:0007669"/>
    <property type="project" value="InterPro"/>
</dbReference>
<dbReference type="InterPro" id="IPR001347">
    <property type="entry name" value="SIS_dom"/>
</dbReference>
<comment type="similarity">
    <text evidence="1 4">Belongs to the SIS family. GutQ/KpsF subfamily.</text>
</comment>
<dbReference type="RefSeq" id="WP_012778246.1">
    <property type="nucleotide sequence ID" value="NC_012983.1"/>
</dbReference>
<dbReference type="Pfam" id="PF00571">
    <property type="entry name" value="CBS"/>
    <property type="match status" value="1"/>
</dbReference>
<dbReference type="GO" id="GO:0019146">
    <property type="term" value="F:arabinose-5-phosphate isomerase activity"/>
    <property type="evidence" value="ECO:0007669"/>
    <property type="project" value="UniProtKB-EC"/>
</dbReference>
<keyword evidence="5" id="KW-0862">Zinc</keyword>
<geneLocation type="plasmid" evidence="10 11">
    <name>pHbal01</name>
</geneLocation>
<feature type="site" description="Catalytically relevant" evidence="6">
    <location>
        <position position="58"/>
    </location>
</feature>
<keyword evidence="5" id="KW-0479">Metal-binding</keyword>
<gene>
    <name evidence="10" type="ordered locus">Hbal_3192</name>
</gene>
<dbReference type="PROSITE" id="PS51371">
    <property type="entry name" value="CBS"/>
    <property type="match status" value="1"/>
</dbReference>
<feature type="domain" description="CBS" evidence="8">
    <location>
        <begin position="273"/>
        <end position="324"/>
    </location>
</feature>
<dbReference type="PIRSF" id="PIRSF004692">
    <property type="entry name" value="KdsD_KpsF"/>
    <property type="match status" value="1"/>
</dbReference>
<keyword evidence="3 7" id="KW-0129">CBS domain</keyword>
<proteinExistence type="inferred from homology"/>
<evidence type="ECO:0000259" key="8">
    <source>
        <dbReference type="PROSITE" id="PS51371"/>
    </source>
</evidence>
<dbReference type="GO" id="GO:0046872">
    <property type="term" value="F:metal ion binding"/>
    <property type="evidence" value="ECO:0007669"/>
    <property type="project" value="UniProtKB-KW"/>
</dbReference>
<evidence type="ECO:0000313" key="10">
    <source>
        <dbReference type="EMBL" id="ACT60859.1"/>
    </source>
</evidence>
<keyword evidence="10" id="KW-0614">Plasmid</keyword>
<evidence type="ECO:0000256" key="6">
    <source>
        <dbReference type="PIRSR" id="PIRSR004692-3"/>
    </source>
</evidence>
<dbReference type="InterPro" id="IPR050986">
    <property type="entry name" value="GutQ/KpsF_isomerases"/>
</dbReference>
<dbReference type="GO" id="GO:0005975">
    <property type="term" value="P:carbohydrate metabolic process"/>
    <property type="evidence" value="ECO:0007669"/>
    <property type="project" value="InterPro"/>
</dbReference>
<dbReference type="PROSITE" id="PS51464">
    <property type="entry name" value="SIS"/>
    <property type="match status" value="1"/>
</dbReference>
<evidence type="ECO:0000256" key="7">
    <source>
        <dbReference type="PROSITE-ProRule" id="PRU00703"/>
    </source>
</evidence>
<dbReference type="eggNOG" id="COG0794">
    <property type="taxonomic scope" value="Bacteria"/>
</dbReference>
<feature type="site" description="Catalytically relevant" evidence="6">
    <location>
        <position position="192"/>
    </location>
</feature>
<dbReference type="HOGENOM" id="CLU_040681_13_1_5"/>
<dbReference type="SUPFAM" id="SSF53697">
    <property type="entry name" value="SIS domain"/>
    <property type="match status" value="1"/>
</dbReference>
<dbReference type="CDD" id="cd04604">
    <property type="entry name" value="CBS_pair_SIS_assoc"/>
    <property type="match status" value="1"/>
</dbReference>
<feature type="binding site" evidence="5">
    <location>
        <position position="81"/>
    </location>
    <ligand>
        <name>Zn(2+)</name>
        <dbReference type="ChEBI" id="CHEBI:29105"/>
    </ligand>
</feature>
<dbReference type="PANTHER" id="PTHR42745:SF1">
    <property type="entry name" value="ARABINOSE 5-PHOSPHATE ISOMERASE KDSD"/>
    <property type="match status" value="1"/>
</dbReference>
<dbReference type="Pfam" id="PF01380">
    <property type="entry name" value="SIS"/>
    <property type="match status" value="1"/>
</dbReference>
<dbReference type="InterPro" id="IPR035474">
    <property type="entry name" value="SIS_Kpsf"/>
</dbReference>
<feature type="site" description="Catalytically relevant" evidence="6">
    <location>
        <position position="151"/>
    </location>
</feature>
<evidence type="ECO:0000256" key="4">
    <source>
        <dbReference type="PIRNR" id="PIRNR004692"/>
    </source>
</evidence>
<dbReference type="InterPro" id="IPR000644">
    <property type="entry name" value="CBS_dom"/>
</dbReference>
<dbReference type="InterPro" id="IPR046348">
    <property type="entry name" value="SIS_dom_sf"/>
</dbReference>
<evidence type="ECO:0000256" key="3">
    <source>
        <dbReference type="ARBA" id="ARBA00023122"/>
    </source>
</evidence>
<accession>C6XS18</accession>
<dbReference type="NCBIfam" id="TIGR00393">
    <property type="entry name" value="kpsF"/>
    <property type="match status" value="1"/>
</dbReference>
<dbReference type="InterPro" id="IPR004800">
    <property type="entry name" value="KdsD/KpsF-type"/>
</dbReference>
<evidence type="ECO:0000256" key="2">
    <source>
        <dbReference type="ARBA" id="ARBA00022737"/>
    </source>
</evidence>
<dbReference type="Gene3D" id="3.10.580.10">
    <property type="entry name" value="CBS-domain"/>
    <property type="match status" value="1"/>
</dbReference>
<evidence type="ECO:0000256" key="5">
    <source>
        <dbReference type="PIRSR" id="PIRSR004692-2"/>
    </source>
</evidence>
<dbReference type="EC" id="5.3.1.13" evidence="10"/>
<dbReference type="EMBL" id="CP001679">
    <property type="protein sequence ID" value="ACT60859.1"/>
    <property type="molecule type" value="Genomic_DNA"/>
</dbReference>
<dbReference type="CDD" id="cd05014">
    <property type="entry name" value="SIS_Kpsf"/>
    <property type="match status" value="1"/>
</dbReference>
<keyword evidence="11" id="KW-1185">Reference proteome</keyword>
<name>C6XS18_HIRBI</name>
<evidence type="ECO:0000313" key="11">
    <source>
        <dbReference type="Proteomes" id="UP000002745"/>
    </source>
</evidence>
<feature type="site" description="Catalytically relevant" evidence="6">
    <location>
        <position position="110"/>
    </location>
</feature>
<reference evidence="11" key="1">
    <citation type="journal article" date="2011" name="J. Bacteriol.">
        <title>Genome sequences of eight morphologically diverse alphaproteobacteria.</title>
        <authorList>
            <consortium name="US DOE Joint Genome Institute"/>
            <person name="Brown P.J."/>
            <person name="Kysela D.T."/>
            <person name="Buechlein A."/>
            <person name="Hemmerich C."/>
            <person name="Brun Y.V."/>
        </authorList>
    </citation>
    <scope>NUCLEOTIDE SEQUENCE [LARGE SCALE GENOMIC DNA]</scope>
    <source>
        <strain evidence="11">ATCC 49814 / DSM 5838 / IFAM 1418</strain>
        <plasmid evidence="11">pHbal01</plasmid>
    </source>
</reference>
<dbReference type="OrthoDB" id="9762536at2"/>
<evidence type="ECO:0000259" key="9">
    <source>
        <dbReference type="PROSITE" id="PS51464"/>
    </source>
</evidence>
<organism evidence="10 11">
    <name type="scientific">Hirschia baltica (strain ATCC 49814 / DSM 5838 / IFAM 1418)</name>
    <dbReference type="NCBI Taxonomy" id="582402"/>
    <lineage>
        <taxon>Bacteria</taxon>
        <taxon>Pseudomonadati</taxon>
        <taxon>Pseudomonadota</taxon>
        <taxon>Alphaproteobacteria</taxon>
        <taxon>Hyphomonadales</taxon>
        <taxon>Hyphomonadaceae</taxon>
        <taxon>Hirschia</taxon>
    </lineage>
</organism>
<dbReference type="PANTHER" id="PTHR42745">
    <property type="match status" value="1"/>
</dbReference>
<keyword evidence="10" id="KW-0413">Isomerase</keyword>
<protein>
    <submittedName>
        <fullName evidence="10">KpsF/GutQ family protein</fullName>
        <ecNumber evidence="10">5.3.1.13</ecNumber>
    </submittedName>
</protein>